<comment type="caution">
    <text evidence="3">The sequence shown here is derived from an EMBL/GenBank/DDBJ whole genome shotgun (WGS) entry which is preliminary data.</text>
</comment>
<evidence type="ECO:0000259" key="2">
    <source>
        <dbReference type="Pfam" id="PF00534"/>
    </source>
</evidence>
<evidence type="ECO:0000313" key="4">
    <source>
        <dbReference type="Proteomes" id="UP000674234"/>
    </source>
</evidence>
<dbReference type="Gene3D" id="3.40.50.2000">
    <property type="entry name" value="Glycogen Phosphorylase B"/>
    <property type="match status" value="2"/>
</dbReference>
<dbReference type="InterPro" id="IPR001296">
    <property type="entry name" value="Glyco_trans_1"/>
</dbReference>
<dbReference type="Pfam" id="PF00534">
    <property type="entry name" value="Glycos_transf_1"/>
    <property type="match status" value="1"/>
</dbReference>
<feature type="domain" description="Glycosyl transferase family 1" evidence="2">
    <location>
        <begin position="189"/>
        <end position="344"/>
    </location>
</feature>
<dbReference type="SUPFAM" id="SSF53756">
    <property type="entry name" value="UDP-Glycosyltransferase/glycogen phosphorylase"/>
    <property type="match status" value="1"/>
</dbReference>
<dbReference type="GO" id="GO:0016757">
    <property type="term" value="F:glycosyltransferase activity"/>
    <property type="evidence" value="ECO:0007669"/>
    <property type="project" value="InterPro"/>
</dbReference>
<name>A0A940WEQ4_9ACTN</name>
<proteinExistence type="predicted"/>
<dbReference type="CDD" id="cd03820">
    <property type="entry name" value="GT4_AmsD-like"/>
    <property type="match status" value="1"/>
</dbReference>
<dbReference type="Proteomes" id="UP000674234">
    <property type="component" value="Unassembled WGS sequence"/>
</dbReference>
<protein>
    <submittedName>
        <fullName evidence="3">Glycosyltransferase family 4 protein</fullName>
    </submittedName>
</protein>
<reference evidence="3" key="1">
    <citation type="submission" date="2021-02" db="EMBL/GenBank/DDBJ databases">
        <title>Draft genome sequence of Microbispora sp. RL4-1S isolated from rice leaves in Thailand.</title>
        <authorList>
            <person name="Muangham S."/>
            <person name="Duangmal K."/>
        </authorList>
    </citation>
    <scope>NUCLEOTIDE SEQUENCE</scope>
    <source>
        <strain evidence="3">RL4-1S</strain>
    </source>
</reference>
<evidence type="ECO:0000256" key="1">
    <source>
        <dbReference type="ARBA" id="ARBA00022679"/>
    </source>
</evidence>
<accession>A0A940WEQ4</accession>
<dbReference type="AlphaFoldDB" id="A0A940WEQ4"/>
<keyword evidence="4" id="KW-1185">Reference proteome</keyword>
<keyword evidence="1" id="KW-0808">Transferase</keyword>
<dbReference type="PANTHER" id="PTHR12526:SF627">
    <property type="entry name" value="D-RHAMNOSYLTRANSFERASE WBPZ"/>
    <property type="match status" value="1"/>
</dbReference>
<sequence>MGGTIRTVFNLAGHLARTHDVEIVSVVRERDEPFFPVPPGVRIRYLDDRLPRRRGLLSRFPSRLVPEDEPAYHWFSLRTDLKIVRYVRSRRRGILLGTRPGLNLIAARFAPPEIITVGQEHSHLSAHGPRVRGQIMRRYGRLDALVTLTPTDLLAYERAYGKGGRTPPRVLTRIPNAVPPLTGGDSALTAKTVVTVGRLTHVKGYDLLIRAWAHVAERHPDWTLRIIGSGPREERLRASIDKRGLTGRVILAGPVSDVGAELGAASMFVLSSRREGMPMVLLEAMSKGLPVVSYDCPTGPAELITHGLDGLLVQPGKIHAMADAICSVIEDEDLRHKLGSRGKETATAYGLDVVGARWDDLLDSLVRARRPS</sequence>
<dbReference type="EMBL" id="JAFCNB010000004">
    <property type="protein sequence ID" value="MBP2704180.1"/>
    <property type="molecule type" value="Genomic_DNA"/>
</dbReference>
<gene>
    <name evidence="3" type="ORF">JOL79_10190</name>
</gene>
<organism evidence="3 4">
    <name type="scientific">Microbispora oryzae</name>
    <dbReference type="NCBI Taxonomy" id="2806554"/>
    <lineage>
        <taxon>Bacteria</taxon>
        <taxon>Bacillati</taxon>
        <taxon>Actinomycetota</taxon>
        <taxon>Actinomycetes</taxon>
        <taxon>Streptosporangiales</taxon>
        <taxon>Streptosporangiaceae</taxon>
        <taxon>Microbispora</taxon>
    </lineage>
</organism>
<dbReference type="PANTHER" id="PTHR12526">
    <property type="entry name" value="GLYCOSYLTRANSFERASE"/>
    <property type="match status" value="1"/>
</dbReference>
<evidence type="ECO:0000313" key="3">
    <source>
        <dbReference type="EMBL" id="MBP2704180.1"/>
    </source>
</evidence>